<feature type="transmembrane region" description="Helical" evidence="8">
    <location>
        <begin position="541"/>
        <end position="563"/>
    </location>
</feature>
<dbReference type="InterPro" id="IPR001431">
    <property type="entry name" value="Pept_M16_Zn_BS"/>
</dbReference>
<evidence type="ECO:0000256" key="2">
    <source>
        <dbReference type="ARBA" id="ARBA00022670"/>
    </source>
</evidence>
<dbReference type="InterPro" id="IPR011765">
    <property type="entry name" value="Pept_M16_N"/>
</dbReference>
<dbReference type="InterPro" id="IPR011249">
    <property type="entry name" value="Metalloenz_LuxS/M16"/>
</dbReference>
<proteinExistence type="inferred from homology"/>
<feature type="transmembrane region" description="Helical" evidence="8">
    <location>
        <begin position="412"/>
        <end position="434"/>
    </location>
</feature>
<comment type="similarity">
    <text evidence="1">Belongs to the peptidase M16 family.</text>
</comment>
<feature type="transmembrane region" description="Helical" evidence="8">
    <location>
        <begin position="385"/>
        <end position="406"/>
    </location>
</feature>
<keyword evidence="8" id="KW-1133">Transmembrane helix</keyword>
<dbReference type="PROSITE" id="PS00143">
    <property type="entry name" value="INSULINASE"/>
    <property type="match status" value="1"/>
</dbReference>
<evidence type="ECO:0000256" key="3">
    <source>
        <dbReference type="ARBA" id="ARBA00022723"/>
    </source>
</evidence>
<feature type="domain" description="Peptidase M16 N-terminal" evidence="9">
    <location>
        <begin position="43"/>
        <end position="173"/>
    </location>
</feature>
<keyword evidence="6" id="KW-0482">Metalloprotease</keyword>
<evidence type="ECO:0000256" key="6">
    <source>
        <dbReference type="ARBA" id="ARBA00023049"/>
    </source>
</evidence>
<feature type="region of interest" description="Disordered" evidence="7">
    <location>
        <begin position="1"/>
        <end position="21"/>
    </location>
</feature>
<feature type="transmembrane region" description="Helical" evidence="8">
    <location>
        <begin position="323"/>
        <end position="343"/>
    </location>
</feature>
<name>A0ABP0ITZ4_9DINO</name>
<dbReference type="PANTHER" id="PTHR43690">
    <property type="entry name" value="NARDILYSIN"/>
    <property type="match status" value="1"/>
</dbReference>
<dbReference type="EMBL" id="CAXAMN010003669">
    <property type="protein sequence ID" value="CAK9005560.1"/>
    <property type="molecule type" value="Genomic_DNA"/>
</dbReference>
<keyword evidence="8" id="KW-0472">Membrane</keyword>
<comment type="caution">
    <text evidence="10">The sequence shown here is derived from an EMBL/GenBank/DDBJ whole genome shotgun (WGS) entry which is preliminary data.</text>
</comment>
<evidence type="ECO:0000256" key="4">
    <source>
        <dbReference type="ARBA" id="ARBA00022801"/>
    </source>
</evidence>
<feature type="transmembrane region" description="Helical" evidence="8">
    <location>
        <begin position="676"/>
        <end position="697"/>
    </location>
</feature>
<gene>
    <name evidence="10" type="ORF">CCMP2556_LOCUS8106</name>
</gene>
<dbReference type="SUPFAM" id="SSF63411">
    <property type="entry name" value="LuxS/MPP-like metallohydrolase"/>
    <property type="match status" value="1"/>
</dbReference>
<feature type="transmembrane region" description="Helical" evidence="8">
    <location>
        <begin position="476"/>
        <end position="496"/>
    </location>
</feature>
<dbReference type="Pfam" id="PF00675">
    <property type="entry name" value="Peptidase_M16"/>
    <property type="match status" value="1"/>
</dbReference>
<keyword evidence="11" id="KW-1185">Reference proteome</keyword>
<reference evidence="10 11" key="1">
    <citation type="submission" date="2024-02" db="EMBL/GenBank/DDBJ databases">
        <authorList>
            <person name="Chen Y."/>
            <person name="Shah S."/>
            <person name="Dougan E. K."/>
            <person name="Thang M."/>
            <person name="Chan C."/>
        </authorList>
    </citation>
    <scope>NUCLEOTIDE SEQUENCE [LARGE SCALE GENOMIC DNA]</scope>
</reference>
<evidence type="ECO:0000313" key="10">
    <source>
        <dbReference type="EMBL" id="CAK9005560.1"/>
    </source>
</evidence>
<sequence>MTSDGPPAKRPRGPWRTVPEKSPNDQFAYRWLAFENGVEVLLVSSDDQKKSRSACACAVQAGSFNDPFSCQGLAHYLEHMLFMGSKKYPGEDEMEAFLSKHGGSSNAFTDCTHTCYYFEVKKSALHQAVDLLAQFFVAPLLKTDSAERELQAIESEFRLTQNNDDSRLEGLLSHFARWPFKCFGWGNLRSLKAFNVNLEPEGRREGFAIDPDSASITASIWDREVKIEELTQQVSTMKAQLEKQDAEMGRQGMAIELQAVEIKQLKAQCETALSMAQEAAPAVEWGCLTQQQKFMVQFLFVLVFSIIAVPLPLLIPINDPNAGALGNMSFFYGYNIFVIVYYLPGQYRRLELLLVRPPNGKEMARSSSAISYLGKVTWQDTAKRVIFYLLVIFGWCTGYFLCAVPWGTNLIYSYNMLYGAPPTFAMVDWLFLVLADRSYWNVKTLILIFVYNFLTLAPVLLLCGIVFASAFFNTPVLILCAALASWILMEVVGIISDKVLQILIPWAGYSLEHYYQVGNSLVFSCLLTFSEVILFPSTNSWWALVGVVIVDTIGAALQLRVLWKCVVSDRSKGEGISQETREALWSQCEVDVARFWPVLVALPPLVWLMDDRNPNRQYYYLFDCTTAEHMNITVVCILVKLGWTCALTTVDVVLCTSWGIGLERAKQLTKMYDKHWVMMTATFALSGALFTSCWLVKHDGLRLLEVLSEC</sequence>
<evidence type="ECO:0000256" key="1">
    <source>
        <dbReference type="ARBA" id="ARBA00007261"/>
    </source>
</evidence>
<accession>A0ABP0ITZ4</accession>
<evidence type="ECO:0000256" key="5">
    <source>
        <dbReference type="ARBA" id="ARBA00022833"/>
    </source>
</evidence>
<dbReference type="InterPro" id="IPR050626">
    <property type="entry name" value="Peptidase_M16"/>
</dbReference>
<feature type="transmembrane region" description="Helical" evidence="8">
    <location>
        <begin position="298"/>
        <end position="317"/>
    </location>
</feature>
<evidence type="ECO:0000259" key="9">
    <source>
        <dbReference type="Pfam" id="PF00675"/>
    </source>
</evidence>
<keyword evidence="5" id="KW-0862">Zinc</keyword>
<organism evidence="10 11">
    <name type="scientific">Durusdinium trenchii</name>
    <dbReference type="NCBI Taxonomy" id="1381693"/>
    <lineage>
        <taxon>Eukaryota</taxon>
        <taxon>Sar</taxon>
        <taxon>Alveolata</taxon>
        <taxon>Dinophyceae</taxon>
        <taxon>Suessiales</taxon>
        <taxon>Symbiodiniaceae</taxon>
        <taxon>Durusdinium</taxon>
    </lineage>
</organism>
<keyword evidence="8" id="KW-0812">Transmembrane</keyword>
<dbReference type="Proteomes" id="UP001642484">
    <property type="component" value="Unassembled WGS sequence"/>
</dbReference>
<evidence type="ECO:0000313" key="11">
    <source>
        <dbReference type="Proteomes" id="UP001642484"/>
    </source>
</evidence>
<evidence type="ECO:0000256" key="7">
    <source>
        <dbReference type="SAM" id="MobiDB-lite"/>
    </source>
</evidence>
<protein>
    <recommendedName>
        <fullName evidence="9">Peptidase M16 N-terminal domain-containing protein</fullName>
    </recommendedName>
</protein>
<feature type="transmembrane region" description="Helical" evidence="8">
    <location>
        <begin position="446"/>
        <end position="470"/>
    </location>
</feature>
<evidence type="ECO:0000256" key="8">
    <source>
        <dbReference type="SAM" id="Phobius"/>
    </source>
</evidence>
<keyword evidence="4" id="KW-0378">Hydrolase</keyword>
<dbReference type="Gene3D" id="3.30.830.10">
    <property type="entry name" value="Metalloenzyme, LuxS/M16 peptidase-like"/>
    <property type="match status" value="1"/>
</dbReference>
<dbReference type="PANTHER" id="PTHR43690:SF18">
    <property type="entry name" value="INSULIN-DEGRADING ENZYME-RELATED"/>
    <property type="match status" value="1"/>
</dbReference>
<keyword evidence="3" id="KW-0479">Metal-binding</keyword>
<keyword evidence="2" id="KW-0645">Protease</keyword>
<feature type="transmembrane region" description="Helical" evidence="8">
    <location>
        <begin position="517"/>
        <end position="535"/>
    </location>
</feature>